<evidence type="ECO:0000313" key="3">
    <source>
        <dbReference type="EMBL" id="MBP0904587.1"/>
    </source>
</evidence>
<dbReference type="PANTHER" id="PTHR43668:SF2">
    <property type="entry name" value="ALLANTOINASE"/>
    <property type="match status" value="1"/>
</dbReference>
<dbReference type="Proteomes" id="UP000670776">
    <property type="component" value="Unassembled WGS sequence"/>
</dbReference>
<evidence type="ECO:0000259" key="2">
    <source>
        <dbReference type="Pfam" id="PF12890"/>
    </source>
</evidence>
<name>A0ABS4BX34_9FLAO</name>
<protein>
    <submittedName>
        <fullName evidence="3">Dihydroorotase</fullName>
    </submittedName>
</protein>
<sequence length="418" mass="45412">MNILIKSATIIDSKSEFHNTTQDLLIENGVITDIATTIKNPKNYQEIAFENLHISQGWFDSSVCFGEPGFEERDTIANGLKTAAASGFTAVAMNAHTNPVIDSNSDITFVTSKAANNAVTLVPVGALTVCSKGEDLAELYDMNTAGAVAFYDYKKPISNPNLMKIALQYASNFNGLVCSFPQENKIAGNGVVNEHITSTKLGLKGIPALAEELQVARDLFLLEYAGGKLHIPTISTAKSVALIREAKKKKLDVTCSVAIHNLYFTDVVLTDFNTHFKVLPPLRTQSDVDALVEAVKDGTIDMVTSDHNPIDIEHKKIEFDYAAYGSIGLESAFGALQTVFTAKKTIEILTKGKSRFGLEQAPINIGNKADITLFNPDTKYTFSVKNIISKSKNAIFENETLKGNVYGIISNNKVTLNS</sequence>
<evidence type="ECO:0000313" key="4">
    <source>
        <dbReference type="Proteomes" id="UP000670776"/>
    </source>
</evidence>
<dbReference type="PANTHER" id="PTHR43668">
    <property type="entry name" value="ALLANTOINASE"/>
    <property type="match status" value="1"/>
</dbReference>
<feature type="domain" description="Dihydroorotase catalytic" evidence="2">
    <location>
        <begin position="57"/>
        <end position="237"/>
    </location>
</feature>
<dbReference type="Gene3D" id="3.20.20.140">
    <property type="entry name" value="Metal-dependent hydrolases"/>
    <property type="match status" value="1"/>
</dbReference>
<evidence type="ECO:0000256" key="1">
    <source>
        <dbReference type="ARBA" id="ARBA00022975"/>
    </source>
</evidence>
<keyword evidence="1" id="KW-0665">Pyrimidine biosynthesis</keyword>
<dbReference type="Gene3D" id="2.30.40.10">
    <property type="entry name" value="Urease, subunit C, domain 1"/>
    <property type="match status" value="1"/>
</dbReference>
<dbReference type="CDD" id="cd01317">
    <property type="entry name" value="DHOase_IIa"/>
    <property type="match status" value="1"/>
</dbReference>
<dbReference type="InterPro" id="IPR024403">
    <property type="entry name" value="DHOase_cat"/>
</dbReference>
<accession>A0ABS4BX34</accession>
<organism evidence="3 4">
    <name type="scientific">Mariniflexile gromovii</name>
    <dbReference type="NCBI Taxonomy" id="362523"/>
    <lineage>
        <taxon>Bacteria</taxon>
        <taxon>Pseudomonadati</taxon>
        <taxon>Bacteroidota</taxon>
        <taxon>Flavobacteriia</taxon>
        <taxon>Flavobacteriales</taxon>
        <taxon>Flavobacteriaceae</taxon>
        <taxon>Mariniflexile</taxon>
    </lineage>
</organism>
<reference evidence="3 4" key="1">
    <citation type="submission" date="2021-04" db="EMBL/GenBank/DDBJ databases">
        <title>Mariniflexile gromovii gen. nov., sp. nov., a gliding bacterium isolated from the sea urchin Strongylocentrotus intermedius.</title>
        <authorList>
            <person name="Ko S."/>
            <person name="Le V."/>
            <person name="Ahn C.-Y."/>
            <person name="Oh H.-M."/>
        </authorList>
    </citation>
    <scope>NUCLEOTIDE SEQUENCE [LARGE SCALE GENOMIC DNA]</scope>
    <source>
        <strain evidence="3 4">KCTC 12570</strain>
    </source>
</reference>
<dbReference type="InterPro" id="IPR050138">
    <property type="entry name" value="DHOase/Allantoinase_Hydrolase"/>
</dbReference>
<dbReference type="InterPro" id="IPR032466">
    <property type="entry name" value="Metal_Hydrolase"/>
</dbReference>
<proteinExistence type="predicted"/>
<dbReference type="SUPFAM" id="SSF51556">
    <property type="entry name" value="Metallo-dependent hydrolases"/>
    <property type="match status" value="1"/>
</dbReference>
<dbReference type="RefSeq" id="WP_209655479.1">
    <property type="nucleotide sequence ID" value="NZ_JAGJCB010000011.1"/>
</dbReference>
<dbReference type="InterPro" id="IPR004722">
    <property type="entry name" value="DHOase"/>
</dbReference>
<dbReference type="Pfam" id="PF12890">
    <property type="entry name" value="DHOase"/>
    <property type="match status" value="1"/>
</dbReference>
<dbReference type="SUPFAM" id="SSF51338">
    <property type="entry name" value="Composite domain of metallo-dependent hydrolases"/>
    <property type="match status" value="1"/>
</dbReference>
<comment type="caution">
    <text evidence="3">The sequence shown here is derived from an EMBL/GenBank/DDBJ whole genome shotgun (WGS) entry which is preliminary data.</text>
</comment>
<dbReference type="EMBL" id="JAGJCB010000011">
    <property type="protein sequence ID" value="MBP0904587.1"/>
    <property type="molecule type" value="Genomic_DNA"/>
</dbReference>
<gene>
    <name evidence="3" type="ORF">J8H85_12170</name>
</gene>
<keyword evidence="4" id="KW-1185">Reference proteome</keyword>
<dbReference type="InterPro" id="IPR011059">
    <property type="entry name" value="Metal-dep_hydrolase_composite"/>
</dbReference>